<gene>
    <name evidence="3" type="ORF">ABT322_35980</name>
</gene>
<evidence type="ECO:0000256" key="1">
    <source>
        <dbReference type="SAM" id="MobiDB-lite"/>
    </source>
</evidence>
<comment type="caution">
    <text evidence="3">The sequence shown here is derived from an EMBL/GenBank/DDBJ whole genome shotgun (WGS) entry which is preliminary data.</text>
</comment>
<protein>
    <recommendedName>
        <fullName evidence="5">Secreted protein</fullName>
    </recommendedName>
</protein>
<reference evidence="3 4" key="1">
    <citation type="submission" date="2024-06" db="EMBL/GenBank/DDBJ databases">
        <title>The Natural Products Discovery Center: Release of the First 8490 Sequenced Strains for Exploring Actinobacteria Biosynthetic Diversity.</title>
        <authorList>
            <person name="Kalkreuter E."/>
            <person name="Kautsar S.A."/>
            <person name="Yang D."/>
            <person name="Bader C.D."/>
            <person name="Teijaro C.N."/>
            <person name="Fluegel L."/>
            <person name="Davis C.M."/>
            <person name="Simpson J.R."/>
            <person name="Lauterbach L."/>
            <person name="Steele A.D."/>
            <person name="Gui C."/>
            <person name="Meng S."/>
            <person name="Li G."/>
            <person name="Viehrig K."/>
            <person name="Ye F."/>
            <person name="Su P."/>
            <person name="Kiefer A.F."/>
            <person name="Nichols A."/>
            <person name="Cepeda A.J."/>
            <person name="Yan W."/>
            <person name="Fan B."/>
            <person name="Jiang Y."/>
            <person name="Adhikari A."/>
            <person name="Zheng C.-J."/>
            <person name="Schuster L."/>
            <person name="Cowan T.M."/>
            <person name="Smanski M.J."/>
            <person name="Chevrette M.G."/>
            <person name="De Carvalho L.P.S."/>
            <person name="Shen B."/>
        </authorList>
    </citation>
    <scope>NUCLEOTIDE SEQUENCE [LARGE SCALE GENOMIC DNA]</scope>
    <source>
        <strain evidence="3 4">NPDC000632</strain>
    </source>
</reference>
<feature type="region of interest" description="Disordered" evidence="1">
    <location>
        <begin position="38"/>
        <end position="125"/>
    </location>
</feature>
<evidence type="ECO:0000313" key="3">
    <source>
        <dbReference type="EMBL" id="MER6909035.1"/>
    </source>
</evidence>
<feature type="compositionally biased region" description="Pro residues" evidence="1">
    <location>
        <begin position="50"/>
        <end position="67"/>
    </location>
</feature>
<feature type="compositionally biased region" description="Basic and acidic residues" evidence="1">
    <location>
        <begin position="71"/>
        <end position="88"/>
    </location>
</feature>
<evidence type="ECO:0000256" key="2">
    <source>
        <dbReference type="SAM" id="Phobius"/>
    </source>
</evidence>
<evidence type="ECO:0008006" key="5">
    <source>
        <dbReference type="Google" id="ProtNLM"/>
    </source>
</evidence>
<name>A0ABV1VSV9_9ACTN</name>
<evidence type="ECO:0000313" key="4">
    <source>
        <dbReference type="Proteomes" id="UP001490330"/>
    </source>
</evidence>
<feature type="compositionally biased region" description="Gly residues" evidence="1">
    <location>
        <begin position="105"/>
        <end position="118"/>
    </location>
</feature>
<keyword evidence="2" id="KW-0812">Transmembrane</keyword>
<dbReference type="Proteomes" id="UP001490330">
    <property type="component" value="Unassembled WGS sequence"/>
</dbReference>
<sequence>MSRLLRYLIIWLSCTAASITAVILTIHFVVGSTRPTAPVAQSAPQELPVSPRPAPSPSVQPSSPSPSPTSEKPRPTPSRTREKPREPSPEPTMPTARATTRQPPAGGGERGCEEGGSGVYTVPSEGGRATVRFGGGGVCLVSAVPEQGFTVSTSQSAAQTLTVTFSASRHRSEITATTEPRSQASVREVSF</sequence>
<dbReference type="EMBL" id="JBEPCV010000056">
    <property type="protein sequence ID" value="MER6909035.1"/>
    <property type="molecule type" value="Genomic_DNA"/>
</dbReference>
<organism evidence="3 4">
    <name type="scientific">Streptomyces flaveolus</name>
    <dbReference type="NCBI Taxonomy" id="67297"/>
    <lineage>
        <taxon>Bacteria</taxon>
        <taxon>Bacillati</taxon>
        <taxon>Actinomycetota</taxon>
        <taxon>Actinomycetes</taxon>
        <taxon>Kitasatosporales</taxon>
        <taxon>Streptomycetaceae</taxon>
        <taxon>Streptomyces</taxon>
    </lineage>
</organism>
<proteinExistence type="predicted"/>
<feature type="region of interest" description="Disordered" evidence="1">
    <location>
        <begin position="167"/>
        <end position="191"/>
    </location>
</feature>
<accession>A0ABV1VSV9</accession>
<keyword evidence="2" id="KW-0472">Membrane</keyword>
<feature type="transmembrane region" description="Helical" evidence="2">
    <location>
        <begin position="7"/>
        <end position="30"/>
    </location>
</feature>
<feature type="compositionally biased region" description="Polar residues" evidence="1">
    <location>
        <begin position="174"/>
        <end position="185"/>
    </location>
</feature>
<dbReference type="RefSeq" id="WP_350725327.1">
    <property type="nucleotide sequence ID" value="NZ_JBEPCO010000068.1"/>
</dbReference>
<keyword evidence="2" id="KW-1133">Transmembrane helix</keyword>
<keyword evidence="4" id="KW-1185">Reference proteome</keyword>